<dbReference type="GeneID" id="98175669"/>
<sequence>MQLSAFLGAVALLSSSALASPIQTSEHELVARQHTAVSATVTGFHATRNATHIDYAALIKVHPDHPAVLFTHTTRGAQVPEASDFWDSQDPALYFRFNRFLSASGEVSYRLVLSDVHVTGSTINLHYFSPAEEWKGQSKTVYTGPSKFTLFL</sequence>
<protein>
    <submittedName>
        <fullName evidence="2">Uncharacterized protein</fullName>
    </submittedName>
</protein>
<keyword evidence="1" id="KW-0732">Signal</keyword>
<dbReference type="EMBL" id="BAAFSV010000002">
    <property type="protein sequence ID" value="GAB1314716.1"/>
    <property type="molecule type" value="Genomic_DNA"/>
</dbReference>
<feature type="chain" id="PRO_5046854312" evidence="1">
    <location>
        <begin position="20"/>
        <end position="152"/>
    </location>
</feature>
<dbReference type="Proteomes" id="UP001628179">
    <property type="component" value="Unassembled WGS sequence"/>
</dbReference>
<gene>
    <name evidence="2" type="ORF">MFIFM68171_04926</name>
</gene>
<name>A0ABQ0GAB6_9PEZI</name>
<reference evidence="2 3" key="1">
    <citation type="submission" date="2024-09" db="EMBL/GenBank/DDBJ databases">
        <title>Itraconazole resistance in Madurella fahalii resulting from another homologue of gene encoding cytochrome P450 14-alpha sterol demethylase (CYP51).</title>
        <authorList>
            <person name="Yoshioka I."/>
            <person name="Fahal A.H."/>
            <person name="Kaneko S."/>
            <person name="Yaguchi T."/>
        </authorList>
    </citation>
    <scope>NUCLEOTIDE SEQUENCE [LARGE SCALE GENOMIC DNA]</scope>
    <source>
        <strain evidence="2 3">IFM 68171</strain>
    </source>
</reference>
<evidence type="ECO:0000313" key="3">
    <source>
        <dbReference type="Proteomes" id="UP001628179"/>
    </source>
</evidence>
<evidence type="ECO:0000256" key="1">
    <source>
        <dbReference type="SAM" id="SignalP"/>
    </source>
</evidence>
<accession>A0ABQ0GAB6</accession>
<comment type="caution">
    <text evidence="2">The sequence shown here is derived from an EMBL/GenBank/DDBJ whole genome shotgun (WGS) entry which is preliminary data.</text>
</comment>
<keyword evidence="3" id="KW-1185">Reference proteome</keyword>
<evidence type="ECO:0000313" key="2">
    <source>
        <dbReference type="EMBL" id="GAB1314716.1"/>
    </source>
</evidence>
<proteinExistence type="predicted"/>
<dbReference type="RefSeq" id="XP_070916447.1">
    <property type="nucleotide sequence ID" value="XM_071060346.1"/>
</dbReference>
<organism evidence="2 3">
    <name type="scientific">Madurella fahalii</name>
    <dbReference type="NCBI Taxonomy" id="1157608"/>
    <lineage>
        <taxon>Eukaryota</taxon>
        <taxon>Fungi</taxon>
        <taxon>Dikarya</taxon>
        <taxon>Ascomycota</taxon>
        <taxon>Pezizomycotina</taxon>
        <taxon>Sordariomycetes</taxon>
        <taxon>Sordariomycetidae</taxon>
        <taxon>Sordariales</taxon>
        <taxon>Sordariales incertae sedis</taxon>
        <taxon>Madurella</taxon>
    </lineage>
</organism>
<feature type="signal peptide" evidence="1">
    <location>
        <begin position="1"/>
        <end position="19"/>
    </location>
</feature>